<dbReference type="GO" id="GO:0047570">
    <property type="term" value="F:3-oxoadipate enol-lactonase activity"/>
    <property type="evidence" value="ECO:0007669"/>
    <property type="project" value="UniProtKB-EC"/>
</dbReference>
<dbReference type="SUPFAM" id="SSF53474">
    <property type="entry name" value="alpha/beta-Hydrolases"/>
    <property type="match status" value="1"/>
</dbReference>
<gene>
    <name evidence="2" type="primary">pcaD</name>
    <name evidence="2" type="ORF">FJU11_05210</name>
</gene>
<name>A0A506UCL1_9HYPH</name>
<dbReference type="EMBL" id="VHLH01000006">
    <property type="protein sequence ID" value="TPW30409.1"/>
    <property type="molecule type" value="Genomic_DNA"/>
</dbReference>
<sequence>MQFATVNGVTLHYQVIGASEGAPLLVFSNSLGTDFRIWRDVIVRFVGECTILTYDKRGHGLSDIGEAPYSIEDHVADLAGLLDHLNQKQAIVCGLSVGGLIAQGLVASRPDLVRALVLCDTAHKIGTEDGWNTRIAKVEAEGIEPVADGVLAGWFTPAFREKPEFIGYRNMLLRQPVEGYAGTCAAVRDADFTRSSAEIDVPTICIVGDQDGSTPPDTVLEMAKLIPNARYEVIEGAGHIPCVEQPDMLAAVIKAFMKEFDLGRKAEG</sequence>
<proteinExistence type="predicted"/>
<accession>A0A506UCL1</accession>
<dbReference type="RefSeq" id="WP_141165970.1">
    <property type="nucleotide sequence ID" value="NZ_VHLH01000006.1"/>
</dbReference>
<evidence type="ECO:0000313" key="2">
    <source>
        <dbReference type="EMBL" id="TPW30409.1"/>
    </source>
</evidence>
<dbReference type="Gene3D" id="3.40.50.1820">
    <property type="entry name" value="alpha/beta hydrolase"/>
    <property type="match status" value="1"/>
</dbReference>
<organism evidence="2 3">
    <name type="scientific">Pararhizobium mangrovi</name>
    <dbReference type="NCBI Taxonomy" id="2590452"/>
    <lineage>
        <taxon>Bacteria</taxon>
        <taxon>Pseudomonadati</taxon>
        <taxon>Pseudomonadota</taxon>
        <taxon>Alphaproteobacteria</taxon>
        <taxon>Hyphomicrobiales</taxon>
        <taxon>Rhizobiaceae</taxon>
        <taxon>Rhizobium/Agrobacterium group</taxon>
        <taxon>Pararhizobium</taxon>
    </lineage>
</organism>
<keyword evidence="3" id="KW-1185">Reference proteome</keyword>
<dbReference type="NCBIfam" id="TIGR02427">
    <property type="entry name" value="protocat_pcaD"/>
    <property type="match status" value="1"/>
</dbReference>
<dbReference type="OrthoDB" id="9793083at2"/>
<dbReference type="InterPro" id="IPR029058">
    <property type="entry name" value="AB_hydrolase_fold"/>
</dbReference>
<dbReference type="Proteomes" id="UP000320314">
    <property type="component" value="Unassembled WGS sequence"/>
</dbReference>
<dbReference type="GO" id="GO:0042952">
    <property type="term" value="P:beta-ketoadipate pathway"/>
    <property type="evidence" value="ECO:0007669"/>
    <property type="project" value="InterPro"/>
</dbReference>
<dbReference type="InterPro" id="IPR000073">
    <property type="entry name" value="AB_hydrolase_1"/>
</dbReference>
<keyword evidence="2" id="KW-0378">Hydrolase</keyword>
<protein>
    <submittedName>
        <fullName evidence="2">3-oxoadipate enol-lactonase</fullName>
        <ecNumber evidence="2">3.1.1.24</ecNumber>
    </submittedName>
</protein>
<feature type="domain" description="AB hydrolase-1" evidence="1">
    <location>
        <begin position="37"/>
        <end position="251"/>
    </location>
</feature>
<evidence type="ECO:0000259" key="1">
    <source>
        <dbReference type="Pfam" id="PF12697"/>
    </source>
</evidence>
<reference evidence="2 3" key="1">
    <citation type="submission" date="2019-06" db="EMBL/GenBank/DDBJ databases">
        <authorList>
            <person name="Li M."/>
        </authorList>
    </citation>
    <scope>NUCLEOTIDE SEQUENCE [LARGE SCALE GENOMIC DNA]</scope>
    <source>
        <strain evidence="2 3">BGMRC6574</strain>
    </source>
</reference>
<evidence type="ECO:0000313" key="3">
    <source>
        <dbReference type="Proteomes" id="UP000320314"/>
    </source>
</evidence>
<dbReference type="Pfam" id="PF12697">
    <property type="entry name" value="Abhydrolase_6"/>
    <property type="match status" value="1"/>
</dbReference>
<dbReference type="AlphaFoldDB" id="A0A506UCL1"/>
<dbReference type="PANTHER" id="PTHR43798">
    <property type="entry name" value="MONOACYLGLYCEROL LIPASE"/>
    <property type="match status" value="1"/>
</dbReference>
<dbReference type="EC" id="3.1.1.24" evidence="2"/>
<dbReference type="InterPro" id="IPR026968">
    <property type="entry name" value="PcaD/CatD"/>
</dbReference>
<dbReference type="InterPro" id="IPR050266">
    <property type="entry name" value="AB_hydrolase_sf"/>
</dbReference>
<comment type="caution">
    <text evidence="2">The sequence shown here is derived from an EMBL/GenBank/DDBJ whole genome shotgun (WGS) entry which is preliminary data.</text>
</comment>
<dbReference type="PRINTS" id="PR00111">
    <property type="entry name" value="ABHYDROLASE"/>
</dbReference>